<keyword evidence="2" id="KW-1133">Transmembrane helix</keyword>
<dbReference type="AlphaFoldDB" id="K9P2F3"/>
<evidence type="ECO:0000313" key="4">
    <source>
        <dbReference type="Proteomes" id="UP000010388"/>
    </source>
</evidence>
<dbReference type="RefSeq" id="WP_015108018.1">
    <property type="nucleotide sequence ID" value="NC_019675.1"/>
</dbReference>
<evidence type="ECO:0008006" key="5">
    <source>
        <dbReference type="Google" id="ProtNLM"/>
    </source>
</evidence>
<keyword evidence="2" id="KW-0812">Transmembrane</keyword>
<feature type="transmembrane region" description="Helical" evidence="2">
    <location>
        <begin position="33"/>
        <end position="54"/>
    </location>
</feature>
<evidence type="ECO:0000313" key="3">
    <source>
        <dbReference type="EMBL" id="AFY27562.1"/>
    </source>
</evidence>
<dbReference type="STRING" id="292564.Cyagr_0368"/>
<reference evidence="4" key="1">
    <citation type="journal article" date="2013" name="Proc. Natl. Acad. Sci. U.S.A.">
        <title>Improving the coverage of the cyanobacterial phylum using diversity-driven genome sequencing.</title>
        <authorList>
            <person name="Shih P.M."/>
            <person name="Wu D."/>
            <person name="Latifi A."/>
            <person name="Axen S.D."/>
            <person name="Fewer D.P."/>
            <person name="Talla E."/>
            <person name="Calteau A."/>
            <person name="Cai F."/>
            <person name="Tandeau de Marsac N."/>
            <person name="Rippka R."/>
            <person name="Herdman M."/>
            <person name="Sivonen K."/>
            <person name="Coursin T."/>
            <person name="Laurent T."/>
            <person name="Goodwin L."/>
            <person name="Nolan M."/>
            <person name="Davenport K.W."/>
            <person name="Han C.S."/>
            <person name="Rubin E.M."/>
            <person name="Eisen J.A."/>
            <person name="Woyke T."/>
            <person name="Gugger M."/>
            <person name="Kerfeld C.A."/>
        </authorList>
    </citation>
    <scope>NUCLEOTIDE SEQUENCE [LARGE SCALE GENOMIC DNA]</scope>
    <source>
        <strain evidence="4">ATCC 27147 / PCC 6307</strain>
    </source>
</reference>
<gene>
    <name evidence="3" type="ordered locus">Cyagr_0368</name>
</gene>
<evidence type="ECO:0000256" key="2">
    <source>
        <dbReference type="SAM" id="Phobius"/>
    </source>
</evidence>
<feature type="transmembrane region" description="Helical" evidence="2">
    <location>
        <begin position="442"/>
        <end position="463"/>
    </location>
</feature>
<dbReference type="PANTHER" id="PTHR32309:SF13">
    <property type="entry name" value="FERRIC ENTEROBACTIN TRANSPORT PROTEIN FEPE"/>
    <property type="match status" value="1"/>
</dbReference>
<dbReference type="Proteomes" id="UP000010388">
    <property type="component" value="Chromosome"/>
</dbReference>
<organism evidence="3 4">
    <name type="scientific">Cyanobium gracile (strain ATCC 27147 / PCC 6307)</name>
    <dbReference type="NCBI Taxonomy" id="292564"/>
    <lineage>
        <taxon>Bacteria</taxon>
        <taxon>Bacillati</taxon>
        <taxon>Cyanobacteriota</taxon>
        <taxon>Cyanophyceae</taxon>
        <taxon>Synechococcales</taxon>
        <taxon>Prochlorococcaceae</taxon>
        <taxon>Cyanobium</taxon>
    </lineage>
</organism>
<dbReference type="GO" id="GO:0004713">
    <property type="term" value="F:protein tyrosine kinase activity"/>
    <property type="evidence" value="ECO:0007669"/>
    <property type="project" value="TreeGrafter"/>
</dbReference>
<dbReference type="KEGG" id="cgc:Cyagr_0368"/>
<proteinExistence type="predicted"/>
<dbReference type="InterPro" id="IPR050445">
    <property type="entry name" value="Bact_polysacc_biosynth/exp"/>
</dbReference>
<accession>K9P2F3</accession>
<dbReference type="eggNOG" id="COG3206">
    <property type="taxonomic scope" value="Bacteria"/>
</dbReference>
<name>K9P2F3_CYAGP</name>
<protein>
    <recommendedName>
        <fullName evidence="5">Polysaccharide chain length determinant N-terminal domain-containing protein</fullName>
    </recommendedName>
</protein>
<keyword evidence="2" id="KW-0472">Membrane</keyword>
<sequence>MIDKQELKTKLSQKYSQLPFLFHWLSRNRWNRYYLLMGMANGFIWISALLYLLLTKPIYTSRWALILPSTSSATNLNLPDIGQATSSSGSGLGSSTYDTRANYEYIFESEQVIKEAARLSGIKSRDFGKPKIKLIDNTTMMQFEVSGRSAKEAMNKSMALYQSAQKRLNELREGEMRQREIPAESILMSVQKKLQDAQQKVTDFKFKSGLTSSDQVRDLSGNIEQLRRQRAEVLANEQSAAKRLMQLSASLGLSSSQAADAFQLQVDQIFQQHLKDYSEATSSLRLLAGKFGPNNPRVIKEKNRQRFALRNLLQRSRQILGKDLPPLAINRLALSTVASNSGRDSLLQSLVNVAAEQRALSGQAKELDVQINNLEQRLRGITKPLSTLESLMRNEQIAQAVFASTLAQLDLGQGDLFSAYPLIQMAVEPTMPDKPSAPKTTFVLAGAVAGSFFSSFGLWLLWVRKPWIKKLSRWISP</sequence>
<dbReference type="EMBL" id="CP003495">
    <property type="protein sequence ID" value="AFY27562.1"/>
    <property type="molecule type" value="Genomic_DNA"/>
</dbReference>
<dbReference type="PANTHER" id="PTHR32309">
    <property type="entry name" value="TYROSINE-PROTEIN KINASE"/>
    <property type="match status" value="1"/>
</dbReference>
<dbReference type="HOGENOM" id="CLU_044332_0_0_3"/>
<dbReference type="GO" id="GO:0005886">
    <property type="term" value="C:plasma membrane"/>
    <property type="evidence" value="ECO:0007669"/>
    <property type="project" value="TreeGrafter"/>
</dbReference>
<feature type="coiled-coil region" evidence="1">
    <location>
        <begin position="216"/>
        <end position="243"/>
    </location>
</feature>
<dbReference type="PATRIC" id="fig|292564.3.peg.327"/>
<evidence type="ECO:0000256" key="1">
    <source>
        <dbReference type="SAM" id="Coils"/>
    </source>
</evidence>
<keyword evidence="1" id="KW-0175">Coiled coil</keyword>